<name>A0A024EH96_9PSED</name>
<dbReference type="AlphaFoldDB" id="A0A024EH96"/>
<accession>A0A024EH96</accession>
<reference evidence="1 2" key="1">
    <citation type="journal article" date="2012" name="J. Bacteriol.">
        <title>Genome sequence of cold-adapted Pseudomonas mandelii strain JR-1.</title>
        <authorList>
            <person name="Jang S.H."/>
            <person name="Kim J."/>
            <person name="Kim J."/>
            <person name="Hong S."/>
            <person name="Lee C."/>
        </authorList>
    </citation>
    <scope>NUCLEOTIDE SEQUENCE [LARGE SCALE GENOMIC DNA]</scope>
    <source>
        <strain evidence="1 2">JR-1</strain>
    </source>
</reference>
<dbReference type="Proteomes" id="UP000026913">
    <property type="component" value="Chromosome"/>
</dbReference>
<evidence type="ECO:0000313" key="1">
    <source>
        <dbReference type="EMBL" id="AHZ72289.1"/>
    </source>
</evidence>
<dbReference type="EMBL" id="CP005960">
    <property type="protein sequence ID" value="AHZ72289.1"/>
    <property type="molecule type" value="Genomic_DNA"/>
</dbReference>
<organism evidence="1 2">
    <name type="scientific">Pseudomonas mandelii JR-1</name>
    <dbReference type="NCBI Taxonomy" id="1147786"/>
    <lineage>
        <taxon>Bacteria</taxon>
        <taxon>Pseudomonadati</taxon>
        <taxon>Pseudomonadota</taxon>
        <taxon>Gammaproteobacteria</taxon>
        <taxon>Pseudomonadales</taxon>
        <taxon>Pseudomonadaceae</taxon>
        <taxon>Pseudomonas</taxon>
    </lineage>
</organism>
<protein>
    <submittedName>
        <fullName evidence="1">Uncharacterized protein</fullName>
    </submittedName>
</protein>
<proteinExistence type="predicted"/>
<gene>
    <name evidence="1" type="ORF">OU5_5210</name>
</gene>
<evidence type="ECO:0000313" key="2">
    <source>
        <dbReference type="Proteomes" id="UP000026913"/>
    </source>
</evidence>
<sequence>MAHDAGADKSDFSHEKFLLFLLLCSQNSWVSARTPSRASLAPTGTCLSPCCVST</sequence>
<dbReference type="HOGENOM" id="CLU_3047036_0_0_6"/>
<dbReference type="KEGG" id="pman:OU5_5210"/>